<dbReference type="HOGENOM" id="CLU_053676_0_0_9"/>
<accession>H3NMD1</accession>
<dbReference type="PROSITE" id="PS00759">
    <property type="entry name" value="ARGE_DAPE_CPG2_2"/>
    <property type="match status" value="1"/>
</dbReference>
<evidence type="ECO:0000313" key="13">
    <source>
        <dbReference type="EMBL" id="EHR35066.1"/>
    </source>
</evidence>
<dbReference type="PIRSF" id="PIRSF037215">
    <property type="entry name" value="Peptidase_M20B"/>
    <property type="match status" value="1"/>
</dbReference>
<evidence type="ECO:0000256" key="5">
    <source>
        <dbReference type="ARBA" id="ARBA00022723"/>
    </source>
</evidence>
<evidence type="ECO:0000256" key="7">
    <source>
        <dbReference type="ARBA" id="ARBA00022833"/>
    </source>
</evidence>
<keyword evidence="6" id="KW-0378">Hydrolase</keyword>
<dbReference type="Gene3D" id="3.30.70.360">
    <property type="match status" value="1"/>
</dbReference>
<feature type="binding site" evidence="11">
    <location>
        <position position="149"/>
    </location>
    <ligand>
        <name>Zn(2+)</name>
        <dbReference type="ChEBI" id="CHEBI:29105"/>
        <label>2</label>
    </ligand>
</feature>
<dbReference type="GeneID" id="96998509"/>
<comment type="caution">
    <text evidence="13">The sequence shown here is derived from an EMBL/GenBank/DDBJ whole genome shotgun (WGS) entry which is preliminary data.</text>
</comment>
<dbReference type="NCBIfam" id="NF009920">
    <property type="entry name" value="PRK13381.1"/>
    <property type="match status" value="1"/>
</dbReference>
<dbReference type="GO" id="GO:0006508">
    <property type="term" value="P:proteolysis"/>
    <property type="evidence" value="ECO:0007669"/>
    <property type="project" value="UniProtKB-UniRule"/>
</dbReference>
<keyword evidence="4" id="KW-0645">Protease</keyword>
<evidence type="ECO:0000256" key="6">
    <source>
        <dbReference type="ARBA" id="ARBA00022801"/>
    </source>
</evidence>
<comment type="catalytic activity">
    <reaction evidence="1">
        <text>Release of the N-terminal residue from a tripeptide.</text>
        <dbReference type="EC" id="3.4.11.4"/>
    </reaction>
</comment>
<feature type="binding site" evidence="11">
    <location>
        <position position="184"/>
    </location>
    <ligand>
        <name>Zn(2+)</name>
        <dbReference type="ChEBI" id="CHEBI:29105"/>
        <label>2</label>
    </ligand>
</feature>
<dbReference type="MEROPS" id="M20.003"/>
<evidence type="ECO:0000256" key="2">
    <source>
        <dbReference type="ARBA" id="ARBA00009692"/>
    </source>
</evidence>
<comment type="cofactor">
    <cofactor evidence="11">
        <name>Zn(2+)</name>
        <dbReference type="ChEBI" id="CHEBI:29105"/>
    </cofactor>
    <text evidence="11">Binds 2 Zn(2+) ions per subunit.</text>
</comment>
<evidence type="ECO:0000256" key="9">
    <source>
        <dbReference type="NCBIfam" id="TIGR01882"/>
    </source>
</evidence>
<dbReference type="SUPFAM" id="SSF55031">
    <property type="entry name" value="Bacterial exopeptidase dimerisation domain"/>
    <property type="match status" value="1"/>
</dbReference>
<dbReference type="PROSITE" id="PS00758">
    <property type="entry name" value="ARGE_DAPE_CPG2_1"/>
    <property type="match status" value="1"/>
</dbReference>
<dbReference type="PATRIC" id="fig|883114.3.peg.485"/>
<dbReference type="Gene3D" id="3.40.630.10">
    <property type="entry name" value="Zn peptidases"/>
    <property type="match status" value="1"/>
</dbReference>
<evidence type="ECO:0000256" key="1">
    <source>
        <dbReference type="ARBA" id="ARBA00000870"/>
    </source>
</evidence>
<dbReference type="Pfam" id="PF01546">
    <property type="entry name" value="Peptidase_M20"/>
    <property type="match status" value="1"/>
</dbReference>
<dbReference type="NCBIfam" id="NF003976">
    <property type="entry name" value="PRK05469.1"/>
    <property type="match status" value="1"/>
</dbReference>
<dbReference type="GO" id="GO:0045148">
    <property type="term" value="F:tripeptide aminopeptidase activity"/>
    <property type="evidence" value="ECO:0007669"/>
    <property type="project" value="UniProtKB-UniRule"/>
</dbReference>
<dbReference type="STRING" id="883114.HMPREF9709_00492"/>
<keyword evidence="5 11" id="KW-0479">Metal-binding</keyword>
<keyword evidence="3" id="KW-0031">Aminopeptidase</keyword>
<proteinExistence type="inferred from homology"/>
<feature type="binding site" evidence="11">
    <location>
        <position position="88"/>
    </location>
    <ligand>
        <name>Zn(2+)</name>
        <dbReference type="ChEBI" id="CHEBI:29105"/>
        <label>1</label>
    </ligand>
</feature>
<dbReference type="PANTHER" id="PTHR42994:SF1">
    <property type="entry name" value="PEPTIDASE T"/>
    <property type="match status" value="1"/>
</dbReference>
<protein>
    <recommendedName>
        <fullName evidence="9">Peptidase T</fullName>
        <ecNumber evidence="9">3.4.11.4</ecNumber>
    </recommendedName>
</protein>
<dbReference type="eggNOG" id="COG2195">
    <property type="taxonomic scope" value="Bacteria"/>
</dbReference>
<dbReference type="GO" id="GO:0006518">
    <property type="term" value="P:peptide metabolic process"/>
    <property type="evidence" value="ECO:0007669"/>
    <property type="project" value="InterPro"/>
</dbReference>
<evidence type="ECO:0000256" key="11">
    <source>
        <dbReference type="PIRSR" id="PIRSR037215-2"/>
    </source>
</evidence>
<feature type="binding site" evidence="11">
    <location>
        <position position="206"/>
    </location>
    <ligand>
        <name>Zn(2+)</name>
        <dbReference type="ChEBI" id="CHEBI:29105"/>
        <label>1</label>
    </ligand>
</feature>
<feature type="domain" description="Peptidase M20 dimerisation" evidence="12">
    <location>
        <begin position="215"/>
        <end position="317"/>
    </location>
</feature>
<evidence type="ECO:0000256" key="8">
    <source>
        <dbReference type="ARBA" id="ARBA00023049"/>
    </source>
</evidence>
<dbReference type="InterPro" id="IPR010161">
    <property type="entry name" value="Peptidase_M20B"/>
</dbReference>
<organism evidence="13 14">
    <name type="scientific">Helcococcus kunzii ATCC 51366</name>
    <dbReference type="NCBI Taxonomy" id="883114"/>
    <lineage>
        <taxon>Bacteria</taxon>
        <taxon>Bacillati</taxon>
        <taxon>Bacillota</taxon>
        <taxon>Tissierellia</taxon>
        <taxon>Tissierellales</taxon>
        <taxon>Peptoniphilaceae</taxon>
        <taxon>Helcococcus</taxon>
    </lineage>
</organism>
<dbReference type="InterPro" id="IPR011650">
    <property type="entry name" value="Peptidase_M20_dimer"/>
</dbReference>
<dbReference type="InterPro" id="IPR036264">
    <property type="entry name" value="Bact_exopeptidase_dim_dom"/>
</dbReference>
<name>H3NMD1_9FIRM</name>
<evidence type="ECO:0000256" key="10">
    <source>
        <dbReference type="PIRSR" id="PIRSR037215-1"/>
    </source>
</evidence>
<evidence type="ECO:0000256" key="4">
    <source>
        <dbReference type="ARBA" id="ARBA00022670"/>
    </source>
</evidence>
<gene>
    <name evidence="13" type="ORF">HMPREF9709_00492</name>
</gene>
<dbReference type="InterPro" id="IPR002933">
    <property type="entry name" value="Peptidase_M20"/>
</dbReference>
<keyword evidence="14" id="KW-1185">Reference proteome</keyword>
<dbReference type="GO" id="GO:0008270">
    <property type="term" value="F:zinc ion binding"/>
    <property type="evidence" value="ECO:0007669"/>
    <property type="project" value="InterPro"/>
</dbReference>
<dbReference type="OrthoDB" id="9804934at2"/>
<evidence type="ECO:0000259" key="12">
    <source>
        <dbReference type="Pfam" id="PF07687"/>
    </source>
</evidence>
<evidence type="ECO:0000256" key="3">
    <source>
        <dbReference type="ARBA" id="ARBA00022438"/>
    </source>
</evidence>
<dbReference type="EMBL" id="AGEI01000013">
    <property type="protein sequence ID" value="EHR35066.1"/>
    <property type="molecule type" value="Genomic_DNA"/>
</dbReference>
<feature type="binding site" evidence="11">
    <location>
        <position position="388"/>
    </location>
    <ligand>
        <name>Zn(2+)</name>
        <dbReference type="ChEBI" id="CHEBI:29105"/>
        <label>2</label>
    </ligand>
</feature>
<reference evidence="13 14" key="1">
    <citation type="submission" date="2012-01" db="EMBL/GenBank/DDBJ databases">
        <title>The Genome Sequence of Helcococcus kunzii ATCC 51366.</title>
        <authorList>
            <consortium name="The Broad Institute Genome Sequencing Platform"/>
            <person name="Earl A."/>
            <person name="Ward D."/>
            <person name="Feldgarden M."/>
            <person name="Gevers D."/>
            <person name="Huys G."/>
            <person name="Young S.K."/>
            <person name="Zeng Q."/>
            <person name="Gargeya S."/>
            <person name="Fitzgerald M."/>
            <person name="Haas B."/>
            <person name="Abouelleil A."/>
            <person name="Alvarado L."/>
            <person name="Arachchi H.M."/>
            <person name="Berlin A."/>
            <person name="Chapman S.B."/>
            <person name="Gearin G."/>
            <person name="Goldberg J."/>
            <person name="Griggs A."/>
            <person name="Gujja S."/>
            <person name="Hansen M."/>
            <person name="Heiman D."/>
            <person name="Howarth C."/>
            <person name="Larimer J."/>
            <person name="Lui A."/>
            <person name="MacDonald P.J.P."/>
            <person name="McCowen C."/>
            <person name="Montmayeur A."/>
            <person name="Murphy C."/>
            <person name="Neiman D."/>
            <person name="Pearson M."/>
            <person name="Priest M."/>
            <person name="Roberts A."/>
            <person name="Saif S."/>
            <person name="Shea T."/>
            <person name="Sisk P."/>
            <person name="Stolte C."/>
            <person name="Sykes S."/>
            <person name="Wortman J."/>
            <person name="Nusbaum C."/>
            <person name="Birren B."/>
        </authorList>
    </citation>
    <scope>NUCLEOTIDE SEQUENCE [LARGE SCALE GENOMIC DNA]</scope>
    <source>
        <strain evidence="13 14">ATCC 51366</strain>
    </source>
</reference>
<feature type="binding site" evidence="11">
    <location>
        <position position="149"/>
    </location>
    <ligand>
        <name>Zn(2+)</name>
        <dbReference type="ChEBI" id="CHEBI:29105"/>
        <label>1</label>
    </ligand>
</feature>
<dbReference type="GO" id="GO:0008237">
    <property type="term" value="F:metallopeptidase activity"/>
    <property type="evidence" value="ECO:0007669"/>
    <property type="project" value="UniProtKB-KW"/>
</dbReference>
<dbReference type="CDD" id="cd03892">
    <property type="entry name" value="M20_peptT"/>
    <property type="match status" value="1"/>
</dbReference>
<sequence>MKREEFKDVTERFLRYVKIDTQSDPDSETFPSTEKQKNLLRLLFEELQDMGVESEMDEVNGYVYGKIPSNIEDKNDPRNQKTIAFISHVDTSPEVSGKDVNPQIVKNYQGQVIKLNEDLVLDPEEFSSLKQFIGQDLITTDGSTLLGADDKSGVAEIMTMVSYFVKHPKVEHGNIAICFTPDEEIGKGVDNIDLDKLGADFAYTVDGGVLGELEYENFNAAGAKIVVKGKSVHPGSAKGLMINASDIAAEFASLMPKDQVPQNTEGYEGFIALMGMSGSVEEATLTYIIRDHNMKKFEAKKKLVANAAERLNETYGKDVVKAIIKDSYYNMEDKIKPHMFLIERAKEAMEEMDIKPLISPIRGGTDGARLSFMGLPTPNICAGGVNFHGKYEYVSIQSMEAISELITRIAMNVFK</sequence>
<dbReference type="GO" id="GO:0005829">
    <property type="term" value="C:cytosol"/>
    <property type="evidence" value="ECO:0007669"/>
    <property type="project" value="TreeGrafter"/>
</dbReference>
<feature type="active site" description="Proton acceptor" evidence="10">
    <location>
        <position position="183"/>
    </location>
</feature>
<dbReference type="AlphaFoldDB" id="H3NMD1"/>
<keyword evidence="8" id="KW-0482">Metalloprotease</keyword>
<dbReference type="EC" id="3.4.11.4" evidence="9"/>
<evidence type="ECO:0000313" key="14">
    <source>
        <dbReference type="Proteomes" id="UP000004191"/>
    </source>
</evidence>
<dbReference type="InterPro" id="IPR001261">
    <property type="entry name" value="ArgE/DapE_CS"/>
</dbReference>
<dbReference type="PANTHER" id="PTHR42994">
    <property type="entry name" value="PEPTIDASE T"/>
    <property type="match status" value="1"/>
</dbReference>
<comment type="similarity">
    <text evidence="2">Belongs to the peptidase M20B family.</text>
</comment>
<dbReference type="Proteomes" id="UP000004191">
    <property type="component" value="Unassembled WGS sequence"/>
</dbReference>
<dbReference type="Pfam" id="PF07687">
    <property type="entry name" value="M20_dimer"/>
    <property type="match status" value="1"/>
</dbReference>
<keyword evidence="7 11" id="KW-0862">Zinc</keyword>
<dbReference type="NCBIfam" id="TIGR01882">
    <property type="entry name" value="peptidase-T"/>
    <property type="match status" value="1"/>
</dbReference>
<dbReference type="SUPFAM" id="SSF53187">
    <property type="entry name" value="Zn-dependent exopeptidases"/>
    <property type="match status" value="1"/>
</dbReference>
<dbReference type="RefSeq" id="WP_005397647.1">
    <property type="nucleotide sequence ID" value="NZ_JH601088.1"/>
</dbReference>
<feature type="active site" evidence="10">
    <location>
        <position position="90"/>
    </location>
</feature>